<name>A0A2T1N9F4_9FLAO</name>
<comment type="similarity">
    <text evidence="2">Belongs to the SusD family.</text>
</comment>
<gene>
    <name evidence="8" type="ORF">C7H52_09310</name>
</gene>
<dbReference type="Pfam" id="PF07980">
    <property type="entry name" value="SusD_RagB"/>
    <property type="match status" value="1"/>
</dbReference>
<protein>
    <recommendedName>
        <fullName evidence="10">RagB/SusD family nutrient uptake outer membrane protein</fullName>
    </recommendedName>
</protein>
<keyword evidence="3" id="KW-0732">Signal</keyword>
<keyword evidence="5" id="KW-0998">Cell outer membrane</keyword>
<evidence type="ECO:0000256" key="3">
    <source>
        <dbReference type="ARBA" id="ARBA00022729"/>
    </source>
</evidence>
<evidence type="ECO:0000259" key="6">
    <source>
        <dbReference type="Pfam" id="PF07980"/>
    </source>
</evidence>
<feature type="domain" description="RagB/SusD" evidence="6">
    <location>
        <begin position="282"/>
        <end position="534"/>
    </location>
</feature>
<dbReference type="EMBL" id="PXOQ01000009">
    <property type="protein sequence ID" value="PSG88488.1"/>
    <property type="molecule type" value="Genomic_DNA"/>
</dbReference>
<dbReference type="InterPro" id="IPR012944">
    <property type="entry name" value="SusD_RagB_dom"/>
</dbReference>
<comment type="caution">
    <text evidence="8">The sequence shown here is derived from an EMBL/GenBank/DDBJ whole genome shotgun (WGS) entry which is preliminary data.</text>
</comment>
<evidence type="ECO:0000256" key="4">
    <source>
        <dbReference type="ARBA" id="ARBA00023136"/>
    </source>
</evidence>
<dbReference type="Pfam" id="PF14322">
    <property type="entry name" value="SusD-like_3"/>
    <property type="match status" value="1"/>
</dbReference>
<comment type="subcellular location">
    <subcellularLocation>
        <location evidence="1">Cell outer membrane</location>
    </subcellularLocation>
</comment>
<keyword evidence="9" id="KW-1185">Reference proteome</keyword>
<dbReference type="InterPro" id="IPR011990">
    <property type="entry name" value="TPR-like_helical_dom_sf"/>
</dbReference>
<dbReference type="Proteomes" id="UP000238426">
    <property type="component" value="Unassembled WGS sequence"/>
</dbReference>
<evidence type="ECO:0008006" key="10">
    <source>
        <dbReference type="Google" id="ProtNLM"/>
    </source>
</evidence>
<dbReference type="AlphaFoldDB" id="A0A2T1N9F4"/>
<dbReference type="GO" id="GO:0009279">
    <property type="term" value="C:cell outer membrane"/>
    <property type="evidence" value="ECO:0007669"/>
    <property type="project" value="UniProtKB-SubCell"/>
</dbReference>
<dbReference type="CDD" id="cd08977">
    <property type="entry name" value="SusD"/>
    <property type="match status" value="1"/>
</dbReference>
<evidence type="ECO:0000259" key="7">
    <source>
        <dbReference type="Pfam" id="PF14322"/>
    </source>
</evidence>
<dbReference type="Gene3D" id="1.25.40.390">
    <property type="match status" value="1"/>
</dbReference>
<evidence type="ECO:0000313" key="8">
    <source>
        <dbReference type="EMBL" id="PSG88488.1"/>
    </source>
</evidence>
<dbReference type="InterPro" id="IPR033985">
    <property type="entry name" value="SusD-like_N"/>
</dbReference>
<keyword evidence="4" id="KW-0472">Membrane</keyword>
<dbReference type="SUPFAM" id="SSF48452">
    <property type="entry name" value="TPR-like"/>
    <property type="match status" value="1"/>
</dbReference>
<accession>A0A2T1N9F4</accession>
<evidence type="ECO:0000256" key="5">
    <source>
        <dbReference type="ARBA" id="ARBA00023237"/>
    </source>
</evidence>
<evidence type="ECO:0000256" key="1">
    <source>
        <dbReference type="ARBA" id="ARBA00004442"/>
    </source>
</evidence>
<proteinExistence type="inferred from homology"/>
<reference evidence="8 9" key="1">
    <citation type="submission" date="2018-03" db="EMBL/GenBank/DDBJ databases">
        <title>Mesoflavibacter sp. HG37 and Mesoflavibacter sp. HG96 sp.nov., two marine bacteria isolated from seawater of Western Pacific Ocean.</title>
        <authorList>
            <person name="Cheng H."/>
            <person name="Wu Y.-H."/>
            <person name="Guo L.-L."/>
            <person name="Xu X.-W."/>
        </authorList>
    </citation>
    <scope>NUCLEOTIDE SEQUENCE [LARGE SCALE GENOMIC DNA]</scope>
    <source>
        <strain evidence="8 9">KCTC 32269</strain>
    </source>
</reference>
<organism evidence="8 9">
    <name type="scientific">Aurantibacter aestuarii</name>
    <dbReference type="NCBI Taxonomy" id="1266046"/>
    <lineage>
        <taxon>Bacteria</taxon>
        <taxon>Pseudomonadati</taxon>
        <taxon>Bacteroidota</taxon>
        <taxon>Flavobacteriia</taxon>
        <taxon>Flavobacteriales</taxon>
        <taxon>Flavobacteriaceae</taxon>
        <taxon>Aurantibacter</taxon>
    </lineage>
</organism>
<evidence type="ECO:0000313" key="9">
    <source>
        <dbReference type="Proteomes" id="UP000238426"/>
    </source>
</evidence>
<feature type="domain" description="SusD-like N-terminal" evidence="7">
    <location>
        <begin position="45"/>
        <end position="237"/>
    </location>
</feature>
<sequence length="534" mass="60403">MEFISKSKIIFSIIKHWFLKKKIMKKYLLVLGLCTITSFIVSCSDFLDEDIETFYTEDQIFATEAGLETAVTGLYQSFAAPGYHGSSIHHLATTLSGKFYSNQGASEDATSLNCLPNNTWLTRMWPQMYATVNVANTIILNMETSTLPNRDFALGQAYLIRAATYFDLVRYFGDVPIKTIPSDINNLNTPRSPKEEVYELIIADFEKAKTLLPGPGEYLEGRPVKTAANAFLAKVYLTLASESGDLALWQQAYDEAIQVVGEYSLTTTYAELFDLSNENNSESIFEIQYGPNGAERNSDVIRAYTLKDLYDYDTFGRIRPNKEVYDQHVNQYPNDPRIEATFFANSYTKFNGANQNIYPTQSGGGNAFTALKKYLDPNFNGSTTSRNFYKLRYADVLLMLAEITNELNGPTTEAYGYVNEVLARARTTATGVSAEPADFAGLTQSEFRTRILRERQYEMLGENHEWFDTRRRGYQYFLEEVIYTHNNHPTLDVGGNNSKDYIYPVSVKNMLMPIPSTELSNNTQISQADQNPGY</sequence>
<evidence type="ECO:0000256" key="2">
    <source>
        <dbReference type="ARBA" id="ARBA00006275"/>
    </source>
</evidence>